<feature type="compositionally biased region" description="Basic and acidic residues" evidence="1">
    <location>
        <begin position="109"/>
        <end position="121"/>
    </location>
</feature>
<keyword evidence="3" id="KW-1185">Reference proteome</keyword>
<feature type="compositionally biased region" description="Polar residues" evidence="1">
    <location>
        <begin position="96"/>
        <end position="106"/>
    </location>
</feature>
<evidence type="ECO:0000313" key="3">
    <source>
        <dbReference type="Proteomes" id="UP001431783"/>
    </source>
</evidence>
<evidence type="ECO:0000256" key="1">
    <source>
        <dbReference type="SAM" id="MobiDB-lite"/>
    </source>
</evidence>
<proteinExistence type="predicted"/>
<sequence>MFGNTTISSRSSSSRSGSSYGRNSSMPSLRMGNPLSPKVSFNPLFRNSDQLTSFDASNFVLQDEKCKRLQKKRTFLRRYNSHESSYSFDIIKPDPQENTPDSTKSRVGSLEESHSSSADRKKEKEYCARDFLDRYSLPRVVKIDGGDPLLLYRCFDSFTKIQAKALIIKKGKEKVDENILHFPEGYSGKSIYKISSTKYLLVYEVLTFDR</sequence>
<dbReference type="AlphaFoldDB" id="A0AAW1UVW3"/>
<feature type="region of interest" description="Disordered" evidence="1">
    <location>
        <begin position="1"/>
        <end position="39"/>
    </location>
</feature>
<dbReference type="Proteomes" id="UP001431783">
    <property type="component" value="Unassembled WGS sequence"/>
</dbReference>
<reference evidence="2 3" key="1">
    <citation type="submission" date="2023-03" db="EMBL/GenBank/DDBJ databases">
        <title>Genome insight into feeding habits of ladybird beetles.</title>
        <authorList>
            <person name="Li H.-S."/>
            <person name="Huang Y.-H."/>
            <person name="Pang H."/>
        </authorList>
    </citation>
    <scope>NUCLEOTIDE SEQUENCE [LARGE SCALE GENOMIC DNA]</scope>
    <source>
        <strain evidence="2">SYSU_2023b</strain>
        <tissue evidence="2">Whole body</tissue>
    </source>
</reference>
<dbReference type="EMBL" id="JARQZJ010000092">
    <property type="protein sequence ID" value="KAK9883981.1"/>
    <property type="molecule type" value="Genomic_DNA"/>
</dbReference>
<protein>
    <submittedName>
        <fullName evidence="2">Uncharacterized protein</fullName>
    </submittedName>
</protein>
<evidence type="ECO:0000313" key="2">
    <source>
        <dbReference type="EMBL" id="KAK9883981.1"/>
    </source>
</evidence>
<accession>A0AAW1UVW3</accession>
<comment type="caution">
    <text evidence="2">The sequence shown here is derived from an EMBL/GenBank/DDBJ whole genome shotgun (WGS) entry which is preliminary data.</text>
</comment>
<feature type="compositionally biased region" description="Low complexity" evidence="1">
    <location>
        <begin position="8"/>
        <end position="25"/>
    </location>
</feature>
<gene>
    <name evidence="2" type="ORF">WA026_004917</name>
</gene>
<feature type="region of interest" description="Disordered" evidence="1">
    <location>
        <begin position="87"/>
        <end position="121"/>
    </location>
</feature>
<organism evidence="2 3">
    <name type="scientific">Henosepilachna vigintioctopunctata</name>
    <dbReference type="NCBI Taxonomy" id="420089"/>
    <lineage>
        <taxon>Eukaryota</taxon>
        <taxon>Metazoa</taxon>
        <taxon>Ecdysozoa</taxon>
        <taxon>Arthropoda</taxon>
        <taxon>Hexapoda</taxon>
        <taxon>Insecta</taxon>
        <taxon>Pterygota</taxon>
        <taxon>Neoptera</taxon>
        <taxon>Endopterygota</taxon>
        <taxon>Coleoptera</taxon>
        <taxon>Polyphaga</taxon>
        <taxon>Cucujiformia</taxon>
        <taxon>Coccinelloidea</taxon>
        <taxon>Coccinellidae</taxon>
        <taxon>Epilachninae</taxon>
        <taxon>Epilachnini</taxon>
        <taxon>Henosepilachna</taxon>
    </lineage>
</organism>
<name>A0AAW1UVW3_9CUCU</name>